<evidence type="ECO:0000256" key="5">
    <source>
        <dbReference type="ARBA" id="ARBA00025782"/>
    </source>
</evidence>
<dbReference type="EC" id="1.8.1.8" evidence="1"/>
<dbReference type="PANTHER" id="PTHR13871:SF7">
    <property type="entry name" value="NUCLEOREDOXIN 2-RELATED"/>
    <property type="match status" value="1"/>
</dbReference>
<dbReference type="PROSITE" id="PS51352">
    <property type="entry name" value="THIOREDOXIN_2"/>
    <property type="match status" value="2"/>
</dbReference>
<evidence type="ECO:0000256" key="6">
    <source>
        <dbReference type="ARBA" id="ARBA00047388"/>
    </source>
</evidence>
<evidence type="ECO:0000259" key="8">
    <source>
        <dbReference type="PROSITE" id="PS51352"/>
    </source>
</evidence>
<proteinExistence type="inferred from homology"/>
<gene>
    <name evidence="10" type="primary">LOC109709028</name>
</gene>
<dbReference type="AlphaFoldDB" id="A0A6P5EZX9"/>
<dbReference type="Gene3D" id="3.40.30.10">
    <property type="entry name" value="Glutaredoxin"/>
    <property type="match status" value="2"/>
</dbReference>
<evidence type="ECO:0000256" key="4">
    <source>
        <dbReference type="ARBA" id="ARBA00023027"/>
    </source>
</evidence>
<feature type="domain" description="Thioredoxin" evidence="8">
    <location>
        <begin position="178"/>
        <end position="338"/>
    </location>
</feature>
<keyword evidence="9" id="KW-1185">Reference proteome</keyword>
<feature type="domain" description="Thioredoxin" evidence="8">
    <location>
        <begin position="12"/>
        <end position="176"/>
    </location>
</feature>
<keyword evidence="3" id="KW-0560">Oxidoreductase</keyword>
<evidence type="ECO:0000256" key="7">
    <source>
        <dbReference type="ARBA" id="ARBA00047804"/>
    </source>
</evidence>
<organism evidence="9 10">
    <name type="scientific">Ananas comosus</name>
    <name type="common">Pineapple</name>
    <name type="synonym">Ananas ananas</name>
    <dbReference type="NCBI Taxonomy" id="4615"/>
    <lineage>
        <taxon>Eukaryota</taxon>
        <taxon>Viridiplantae</taxon>
        <taxon>Streptophyta</taxon>
        <taxon>Embryophyta</taxon>
        <taxon>Tracheophyta</taxon>
        <taxon>Spermatophyta</taxon>
        <taxon>Magnoliopsida</taxon>
        <taxon>Liliopsida</taxon>
        <taxon>Poales</taxon>
        <taxon>Bromeliaceae</taxon>
        <taxon>Bromelioideae</taxon>
        <taxon>Ananas</taxon>
    </lineage>
</organism>
<dbReference type="OrthoDB" id="409136at2759"/>
<comment type="similarity">
    <text evidence="5">Belongs to the nucleoredoxin family.</text>
</comment>
<evidence type="ECO:0000256" key="2">
    <source>
        <dbReference type="ARBA" id="ARBA00022737"/>
    </source>
</evidence>
<dbReference type="InterPro" id="IPR013766">
    <property type="entry name" value="Thioredoxin_domain"/>
</dbReference>
<dbReference type="PANTHER" id="PTHR13871">
    <property type="entry name" value="THIOREDOXIN"/>
    <property type="match status" value="1"/>
</dbReference>
<dbReference type="GeneID" id="109709028"/>
<keyword evidence="4" id="KW-0520">NAD</keyword>
<evidence type="ECO:0000313" key="9">
    <source>
        <dbReference type="Proteomes" id="UP000515123"/>
    </source>
</evidence>
<evidence type="ECO:0000313" key="10">
    <source>
        <dbReference type="RefSeq" id="XP_020086660.1"/>
    </source>
</evidence>
<accession>A0A6P5EZX9</accession>
<dbReference type="InterPro" id="IPR052259">
    <property type="entry name" value="Nucleoredoxin-like"/>
</dbReference>
<dbReference type="SUPFAM" id="SSF57889">
    <property type="entry name" value="Cysteine-rich domain"/>
    <property type="match status" value="1"/>
</dbReference>
<dbReference type="Proteomes" id="UP000515123">
    <property type="component" value="Linkage group 4"/>
</dbReference>
<name>A0A6P5EZX9_ANACO</name>
<keyword evidence="2" id="KW-0677">Repeat</keyword>
<dbReference type="InterPro" id="IPR036249">
    <property type="entry name" value="Thioredoxin-like_sf"/>
</dbReference>
<dbReference type="Pfam" id="PF13905">
    <property type="entry name" value="Thioredoxin_8"/>
    <property type="match status" value="2"/>
</dbReference>
<reference evidence="10" key="2">
    <citation type="submission" date="2025-08" db="UniProtKB">
        <authorList>
            <consortium name="RefSeq"/>
        </authorList>
    </citation>
    <scope>IDENTIFICATION</scope>
    <source>
        <tissue evidence="10">Leaf</tissue>
    </source>
</reference>
<dbReference type="SUPFAM" id="SSF52833">
    <property type="entry name" value="Thioredoxin-like"/>
    <property type="match status" value="2"/>
</dbReference>
<dbReference type="GO" id="GO:0047134">
    <property type="term" value="F:protein-disulfide reductase [NAD(P)H] activity"/>
    <property type="evidence" value="ECO:0007669"/>
    <property type="project" value="UniProtKB-EC"/>
</dbReference>
<dbReference type="RefSeq" id="XP_020086660.1">
    <property type="nucleotide sequence ID" value="XM_020231071.1"/>
</dbReference>
<sequence length="408" mass="46428">MQLLHPLVQRVMEIQPEMEAYSLSCPLVSSSPHQETSIHKTERLQVDLKEMQGKSVGLYFAANWYWKCETFTPVLHKVYHQLKEEGSGFEVVFVSSDEDQASFDRFHRSMPWLAVPFTDLRSRRYLTQRFQIEGIPSLVVLGPNGELVSTDGVELVCRYGARAFPFTSERIAELVEEERLKHSSQTLEMLLSIEGRDYVNNHGKNVKLSNLVGKTVGLYFSAQPCPPCVKFTAKLASVYANLREKNENFEVVFVSMDKNIDDYLQCFDSMPWLALPYDEEFSRALARYFDVQEIPTLVIIGPDGKTVTKEGRSLINLHSELAFPFTELQLRLLQEKQNEEAKAYPSSFDHVGHHHVLNLVSEKSGGGPYMCCECNEQGLGWAYQCLGCGYEIHLKCGREGEEESTGKK</sequence>
<evidence type="ECO:0000256" key="3">
    <source>
        <dbReference type="ARBA" id="ARBA00023002"/>
    </source>
</evidence>
<comment type="catalytic activity">
    <reaction evidence="7">
        <text>[protein]-dithiol + NADP(+) = [protein]-disulfide + NADPH + H(+)</text>
        <dbReference type="Rhea" id="RHEA:18753"/>
        <dbReference type="Rhea" id="RHEA-COMP:10593"/>
        <dbReference type="Rhea" id="RHEA-COMP:10594"/>
        <dbReference type="ChEBI" id="CHEBI:15378"/>
        <dbReference type="ChEBI" id="CHEBI:29950"/>
        <dbReference type="ChEBI" id="CHEBI:50058"/>
        <dbReference type="ChEBI" id="CHEBI:57783"/>
        <dbReference type="ChEBI" id="CHEBI:58349"/>
        <dbReference type="EC" id="1.8.1.8"/>
    </reaction>
</comment>
<dbReference type="InterPro" id="IPR046349">
    <property type="entry name" value="C1-like_sf"/>
</dbReference>
<evidence type="ECO:0000256" key="1">
    <source>
        <dbReference type="ARBA" id="ARBA00012612"/>
    </source>
</evidence>
<protein>
    <recommendedName>
        <fullName evidence="1">protein-disulfide reductase</fullName>
        <ecNumber evidence="1">1.8.1.8</ecNumber>
    </recommendedName>
</protein>
<dbReference type="InterPro" id="IPR012336">
    <property type="entry name" value="Thioredoxin-like_fold"/>
</dbReference>
<reference evidence="9" key="1">
    <citation type="journal article" date="2015" name="Nat. Genet.">
        <title>The pineapple genome and the evolution of CAM photosynthesis.</title>
        <authorList>
            <person name="Ming R."/>
            <person name="VanBuren R."/>
            <person name="Wai C.M."/>
            <person name="Tang H."/>
            <person name="Schatz M.C."/>
            <person name="Bowers J.E."/>
            <person name="Lyons E."/>
            <person name="Wang M.L."/>
            <person name="Chen J."/>
            <person name="Biggers E."/>
            <person name="Zhang J."/>
            <person name="Huang L."/>
            <person name="Zhang L."/>
            <person name="Miao W."/>
            <person name="Zhang J."/>
            <person name="Ye Z."/>
            <person name="Miao C."/>
            <person name="Lin Z."/>
            <person name="Wang H."/>
            <person name="Zhou H."/>
            <person name="Yim W.C."/>
            <person name="Priest H.D."/>
            <person name="Zheng C."/>
            <person name="Woodhouse M."/>
            <person name="Edger P.P."/>
            <person name="Guyot R."/>
            <person name="Guo H.B."/>
            <person name="Guo H."/>
            <person name="Zheng G."/>
            <person name="Singh R."/>
            <person name="Sharma A."/>
            <person name="Min X."/>
            <person name="Zheng Y."/>
            <person name="Lee H."/>
            <person name="Gurtowski J."/>
            <person name="Sedlazeck F.J."/>
            <person name="Harkess A."/>
            <person name="McKain M.R."/>
            <person name="Liao Z."/>
            <person name="Fang J."/>
            <person name="Liu J."/>
            <person name="Zhang X."/>
            <person name="Zhang Q."/>
            <person name="Hu W."/>
            <person name="Qin Y."/>
            <person name="Wang K."/>
            <person name="Chen L.Y."/>
            <person name="Shirley N."/>
            <person name="Lin Y.R."/>
            <person name="Liu L.Y."/>
            <person name="Hernandez A.G."/>
            <person name="Wright C.L."/>
            <person name="Bulone V."/>
            <person name="Tuskan G.A."/>
            <person name="Heath K."/>
            <person name="Zee F."/>
            <person name="Moore P.H."/>
            <person name="Sunkar R."/>
            <person name="Leebens-Mack J.H."/>
            <person name="Mockler T."/>
            <person name="Bennetzen J.L."/>
            <person name="Freeling M."/>
            <person name="Sankoff D."/>
            <person name="Paterson A.H."/>
            <person name="Zhu X."/>
            <person name="Yang X."/>
            <person name="Smith J.A."/>
            <person name="Cushman J.C."/>
            <person name="Paull R.E."/>
            <person name="Yu Q."/>
        </authorList>
    </citation>
    <scope>NUCLEOTIDE SEQUENCE [LARGE SCALE GENOMIC DNA]</scope>
    <source>
        <strain evidence="9">cv. F153</strain>
    </source>
</reference>
<comment type="catalytic activity">
    <reaction evidence="6">
        <text>[protein]-dithiol + NAD(+) = [protein]-disulfide + NADH + H(+)</text>
        <dbReference type="Rhea" id="RHEA:18749"/>
        <dbReference type="Rhea" id="RHEA-COMP:10593"/>
        <dbReference type="Rhea" id="RHEA-COMP:10594"/>
        <dbReference type="ChEBI" id="CHEBI:15378"/>
        <dbReference type="ChEBI" id="CHEBI:29950"/>
        <dbReference type="ChEBI" id="CHEBI:50058"/>
        <dbReference type="ChEBI" id="CHEBI:57540"/>
        <dbReference type="ChEBI" id="CHEBI:57945"/>
        <dbReference type="EC" id="1.8.1.8"/>
    </reaction>
</comment>